<protein>
    <submittedName>
        <fullName evidence="1">Uncharacterized protein</fullName>
    </submittedName>
</protein>
<reference evidence="1" key="1">
    <citation type="submission" date="2021-04" db="EMBL/GenBank/DDBJ databases">
        <title>Genome sequence of Woronichinia naegeliana from Washington state freshwater lake bloom.</title>
        <authorList>
            <person name="Dreher T.W."/>
        </authorList>
    </citation>
    <scope>NUCLEOTIDE SEQUENCE</scope>
    <source>
        <strain evidence="1">WA131</strain>
    </source>
</reference>
<accession>A0A977KRX4</accession>
<dbReference type="KEGG" id="wna:KA717_20560"/>
<proteinExistence type="predicted"/>
<dbReference type="EMBL" id="CP073041">
    <property type="protein sequence ID" value="UXE58462.1"/>
    <property type="molecule type" value="Genomic_DNA"/>
</dbReference>
<gene>
    <name evidence="1" type="ORF">KA717_20560</name>
</gene>
<evidence type="ECO:0000313" key="1">
    <source>
        <dbReference type="EMBL" id="UXE58462.1"/>
    </source>
</evidence>
<organism evidence="1">
    <name type="scientific">Woronichinia naegeliana WA131</name>
    <dbReference type="NCBI Taxonomy" id="2824559"/>
    <lineage>
        <taxon>Bacteria</taxon>
        <taxon>Bacillati</taxon>
        <taxon>Cyanobacteriota</taxon>
        <taxon>Cyanophyceae</taxon>
        <taxon>Synechococcales</taxon>
        <taxon>Coelosphaeriaceae</taxon>
        <taxon>Woronichinia</taxon>
    </lineage>
</organism>
<name>A0A977KRX4_9CYAN</name>
<dbReference type="Proteomes" id="UP001065613">
    <property type="component" value="Chromosome"/>
</dbReference>
<sequence>MFIGKEDGITVGNKKCFGSWEGKWHPDNDNDVVIVEGTDFYACTPSEVPPTRGAYYDAFKLKDSNTVFRTAHPDQEYVRQ</sequence>
<dbReference type="AlphaFoldDB" id="A0A977KRX4"/>